<dbReference type="InterPro" id="IPR004013">
    <property type="entry name" value="PHP_dom"/>
</dbReference>
<dbReference type="NCBIfam" id="NF004226">
    <property type="entry name" value="PRK05673.1"/>
    <property type="match status" value="1"/>
</dbReference>
<sequence length="1113" mass="126892">MDFVHLQVRSGYSFMKSTNTIRKLVQRAKELDYTSLALTDELVMHGAVEFYQTCKEYGVKPIIGLTVPVIVNEQETNDLVLLAKNIHGYQNLLALSSLLQMEERALTMDVLSSYTEHCFAILPIFKSHIEASLLHNDKDALVSGINSWYEAIDKDSFYLGIEDHGLEEERRLHVALEPYMAEGKLPLVALNDVRYLHEQDALVYDCMQSIRLNKRWSQTIEDTSMKQRHLRSKEEMAVLFEDWASSSLYNAGNIAGACNVELSFHQMMLPAYPVPENGKSDDYLEQLCRKGMERRFGAPSKEVRDRLAYELQVIQSMQFSDYFLIVWDFIAYAKRNGITTGPGRGSAAGSLVAYLLGITDVDPVHYDLLFERFLNPERISMPDIDIDFADVKRDRVIQYVTDKYGADHVAQIITFGTFGARSVIRELTKVMSVDQQETNYLMRFIPQSTTQSIVEIVQQSSDLKQYIQQSQTLRTLFKIATKIEGLPRHASTHAAGVVISQSPLQRHVPLTEGHEGVPLTQYAMNDLEAIGLLKMDFLGLRNLTLIERIVKSIYEKEGTSPSFQGKEMADEKAFALLRSGRTTGVFQLESKGMRDVLEQLKPTHFEDIVAVNALYRPGPMEYIPTYIKRKHGKEAVSYPHEDLEPILKKTYGVLVYQEQIMQIANRVAGFSLGQADLLRRAVSKKELDTMNQQKQAFIEGCIQNGYAQEVAEELFQWIVRFSNYGFNRSHAVAYSVISYQLAYLKARYPAHFMSELMSSVSNDKLHGFIRETQELGIEVFPPSINNSFAKFTVENHGIRMGLSTIKGVGKNAIQSILEARKEKEFSSIFDFCRRVPLHIINRSILEALVLAGAFDETFSNRSSLLASIQQAMEQGELFSDMGGQESFFSTDIELDAHYVSAEPFDQLKKLSLEKEVMGFYVSSHPLATFREQLRQSGFLSLQNVLSSERKKRLKAAVVIQEVKTIRTKRGDPMAFLTISDERTEMDAVLFPDAFRDIRRWLSEEMLVFIEGRTEERNGNPQWIVEQMRPFQQEELQPMSHQRLFIRVSKEKKEELLAHVKAIAERFPGEVPMIIHIAETKETFQLSSQYAVEPNRDALENISMLAGKDNVVLK</sequence>
<organism evidence="12 13">
    <name type="scientific">Pontibacillus salicampi</name>
    <dbReference type="NCBI Taxonomy" id="1449801"/>
    <lineage>
        <taxon>Bacteria</taxon>
        <taxon>Bacillati</taxon>
        <taxon>Bacillota</taxon>
        <taxon>Bacilli</taxon>
        <taxon>Bacillales</taxon>
        <taxon>Bacillaceae</taxon>
        <taxon>Pontibacillus</taxon>
    </lineage>
</organism>
<dbReference type="Gene3D" id="1.10.10.1600">
    <property type="entry name" value="Bacterial DNA polymerase III alpha subunit, thumb domain"/>
    <property type="match status" value="1"/>
</dbReference>
<evidence type="ECO:0000256" key="2">
    <source>
        <dbReference type="ARBA" id="ARBA00009496"/>
    </source>
</evidence>
<comment type="caution">
    <text evidence="12">The sequence shown here is derived from an EMBL/GenBank/DDBJ whole genome shotgun (WGS) entry which is preliminary data.</text>
</comment>
<keyword evidence="5 12" id="KW-0808">Transferase</keyword>
<dbReference type="InterPro" id="IPR003141">
    <property type="entry name" value="Pol/His_phosphatase_N"/>
</dbReference>
<proteinExistence type="inferred from homology"/>
<dbReference type="InterPro" id="IPR004365">
    <property type="entry name" value="NA-bd_OB_tRNA"/>
</dbReference>
<keyword evidence="6 12" id="KW-0548">Nucleotidyltransferase</keyword>
<dbReference type="InterPro" id="IPR016195">
    <property type="entry name" value="Pol/histidinol_Pase-like"/>
</dbReference>
<dbReference type="Pfam" id="PF01336">
    <property type="entry name" value="tRNA_anti-codon"/>
    <property type="match status" value="1"/>
</dbReference>
<evidence type="ECO:0000256" key="10">
    <source>
        <dbReference type="ARBA" id="ARBA00049244"/>
    </source>
</evidence>
<dbReference type="InterPro" id="IPR041931">
    <property type="entry name" value="DNA_pol3_alpha_thumb_dom"/>
</dbReference>
<evidence type="ECO:0000256" key="8">
    <source>
        <dbReference type="ARBA" id="ARBA00022932"/>
    </source>
</evidence>
<dbReference type="PANTHER" id="PTHR32294:SF0">
    <property type="entry name" value="DNA POLYMERASE III SUBUNIT ALPHA"/>
    <property type="match status" value="1"/>
</dbReference>
<dbReference type="Pfam" id="PF02811">
    <property type="entry name" value="PHP"/>
    <property type="match status" value="1"/>
</dbReference>
<evidence type="ECO:0000259" key="11">
    <source>
        <dbReference type="SMART" id="SM00481"/>
    </source>
</evidence>
<dbReference type="Gene3D" id="1.10.150.870">
    <property type="match status" value="1"/>
</dbReference>
<evidence type="ECO:0000256" key="6">
    <source>
        <dbReference type="ARBA" id="ARBA00022695"/>
    </source>
</evidence>
<feature type="domain" description="Polymerase/histidinol phosphatase N-terminal" evidence="11">
    <location>
        <begin position="4"/>
        <end position="71"/>
    </location>
</feature>
<evidence type="ECO:0000256" key="9">
    <source>
        <dbReference type="ARBA" id="ARBA00025611"/>
    </source>
</evidence>
<dbReference type="EC" id="2.7.7.7" evidence="3"/>
<comment type="function">
    <text evidence="9">DNA polymerase III is a complex, multichain enzyme responsible for most of the replicative synthesis in bacteria. This DNA polymerase also exhibits 3' to 5' exonuclease activity. The alpha chain is the DNA polymerase.</text>
</comment>
<protein>
    <recommendedName>
        <fullName evidence="4">DNA polymerase III subunit alpha</fullName>
        <ecNumber evidence="3">2.7.7.7</ecNumber>
    </recommendedName>
</protein>
<keyword evidence="13" id="KW-1185">Reference proteome</keyword>
<dbReference type="InterPro" id="IPR029460">
    <property type="entry name" value="DNAPol_HHH"/>
</dbReference>
<dbReference type="InterPro" id="IPR040982">
    <property type="entry name" value="DNA_pol3_finger"/>
</dbReference>
<evidence type="ECO:0000313" key="13">
    <source>
        <dbReference type="Proteomes" id="UP001589836"/>
    </source>
</evidence>
<accession>A0ABV6LIW7</accession>
<dbReference type="SMART" id="SM00481">
    <property type="entry name" value="POLIIIAc"/>
    <property type="match status" value="1"/>
</dbReference>
<dbReference type="InterPro" id="IPR004805">
    <property type="entry name" value="DnaE2/DnaE/PolC"/>
</dbReference>
<evidence type="ECO:0000256" key="7">
    <source>
        <dbReference type="ARBA" id="ARBA00022705"/>
    </source>
</evidence>
<dbReference type="RefSeq" id="WP_377344877.1">
    <property type="nucleotide sequence ID" value="NZ_JBHLTP010000003.1"/>
</dbReference>
<name>A0ABV6LIW7_9BACI</name>
<evidence type="ECO:0000313" key="12">
    <source>
        <dbReference type="EMBL" id="MFC0522345.1"/>
    </source>
</evidence>
<evidence type="ECO:0000256" key="5">
    <source>
        <dbReference type="ARBA" id="ARBA00022679"/>
    </source>
</evidence>
<dbReference type="EMBL" id="JBHLTP010000003">
    <property type="protein sequence ID" value="MFC0522345.1"/>
    <property type="molecule type" value="Genomic_DNA"/>
</dbReference>
<gene>
    <name evidence="12" type="primary">dnaE</name>
    <name evidence="12" type="ORF">ACFFGV_01915</name>
</gene>
<dbReference type="GO" id="GO:0003887">
    <property type="term" value="F:DNA-directed DNA polymerase activity"/>
    <property type="evidence" value="ECO:0007669"/>
    <property type="project" value="UniProtKB-EC"/>
</dbReference>
<reference evidence="12 13" key="1">
    <citation type="submission" date="2024-09" db="EMBL/GenBank/DDBJ databases">
        <authorList>
            <person name="Sun Q."/>
            <person name="Mori K."/>
        </authorList>
    </citation>
    <scope>NUCLEOTIDE SEQUENCE [LARGE SCALE GENOMIC DNA]</scope>
    <source>
        <strain evidence="12 13">NCAIM B.02529</strain>
    </source>
</reference>
<dbReference type="InterPro" id="IPR011708">
    <property type="entry name" value="DNA_pol3_alpha_NTPase_dom"/>
</dbReference>
<dbReference type="CDD" id="cd04485">
    <property type="entry name" value="DnaE_OBF"/>
    <property type="match status" value="1"/>
</dbReference>
<evidence type="ECO:0000256" key="4">
    <source>
        <dbReference type="ARBA" id="ARBA00019114"/>
    </source>
</evidence>
<keyword evidence="7" id="KW-0235">DNA replication</keyword>
<dbReference type="Proteomes" id="UP001589836">
    <property type="component" value="Unassembled WGS sequence"/>
</dbReference>
<dbReference type="Pfam" id="PF17657">
    <property type="entry name" value="DNA_pol3_finger"/>
    <property type="match status" value="1"/>
</dbReference>
<comment type="subcellular location">
    <subcellularLocation>
        <location evidence="1">Cytoplasm</location>
    </subcellularLocation>
</comment>
<dbReference type="Pfam" id="PF07733">
    <property type="entry name" value="DNA_pol3_alpha"/>
    <property type="match status" value="1"/>
</dbReference>
<dbReference type="Pfam" id="PF14579">
    <property type="entry name" value="HHH_6"/>
    <property type="match status" value="1"/>
</dbReference>
<evidence type="ECO:0000256" key="1">
    <source>
        <dbReference type="ARBA" id="ARBA00004496"/>
    </source>
</evidence>
<comment type="similarity">
    <text evidence="2">Belongs to the DNA polymerase type-C family. DnaE subfamily.</text>
</comment>
<keyword evidence="8" id="KW-0239">DNA-directed DNA polymerase</keyword>
<dbReference type="Gene3D" id="3.20.20.140">
    <property type="entry name" value="Metal-dependent hydrolases"/>
    <property type="match status" value="1"/>
</dbReference>
<dbReference type="NCBIfam" id="TIGR00594">
    <property type="entry name" value="polc"/>
    <property type="match status" value="1"/>
</dbReference>
<dbReference type="PANTHER" id="PTHR32294">
    <property type="entry name" value="DNA POLYMERASE III SUBUNIT ALPHA"/>
    <property type="match status" value="1"/>
</dbReference>
<dbReference type="SUPFAM" id="SSF160975">
    <property type="entry name" value="AF1531-like"/>
    <property type="match status" value="1"/>
</dbReference>
<comment type="catalytic activity">
    <reaction evidence="10">
        <text>DNA(n) + a 2'-deoxyribonucleoside 5'-triphosphate = DNA(n+1) + diphosphate</text>
        <dbReference type="Rhea" id="RHEA:22508"/>
        <dbReference type="Rhea" id="RHEA-COMP:17339"/>
        <dbReference type="Rhea" id="RHEA-COMP:17340"/>
        <dbReference type="ChEBI" id="CHEBI:33019"/>
        <dbReference type="ChEBI" id="CHEBI:61560"/>
        <dbReference type="ChEBI" id="CHEBI:173112"/>
        <dbReference type="EC" id="2.7.7.7"/>
    </reaction>
</comment>
<dbReference type="SUPFAM" id="SSF89550">
    <property type="entry name" value="PHP domain-like"/>
    <property type="match status" value="1"/>
</dbReference>
<evidence type="ECO:0000256" key="3">
    <source>
        <dbReference type="ARBA" id="ARBA00012417"/>
    </source>
</evidence>